<sequence>MRAVVLGGYGAVGGRLVTALRGRGATVVAAGRDGARADAVVDLTEPHLRRYRAALAGADVVVNASGDEDPELAAVAGAHGCAFVDITASARYVDALRRLPPVAPILVDVGLAPGLTNLLARAVYDEAPGPIDLAVVLGAGERHGAAATEWTYRLLGRHFRHDGRRIRNFTEAERFRLPGDRAPRRLVRLDFSDQHTLTAELNVPVRTYFGLDARWASAALAIATWLPGASKVPRGVHLPGTDRWIVLARGRDGTTRWARGQGQSRATALIAALAAERAPAGPLGVQPLHHVLGLADLPADEIVLGTAR</sequence>
<gene>
    <name evidence="1" type="ORF">HGA07_23675</name>
</gene>
<dbReference type="InterPro" id="IPR036291">
    <property type="entry name" value="NAD(P)-bd_dom_sf"/>
</dbReference>
<evidence type="ECO:0000313" key="1">
    <source>
        <dbReference type="EMBL" id="NKY88610.1"/>
    </source>
</evidence>
<organism evidence="1 2">
    <name type="scientific">Nocardia veterana</name>
    <dbReference type="NCBI Taxonomy" id="132249"/>
    <lineage>
        <taxon>Bacteria</taxon>
        <taxon>Bacillati</taxon>
        <taxon>Actinomycetota</taxon>
        <taxon>Actinomycetes</taxon>
        <taxon>Mycobacteriales</taxon>
        <taxon>Nocardiaceae</taxon>
        <taxon>Nocardia</taxon>
    </lineage>
</organism>
<accession>A0A7X6RJV6</accession>
<dbReference type="Gene3D" id="3.40.50.720">
    <property type="entry name" value="NAD(P)-binding Rossmann-like Domain"/>
    <property type="match status" value="1"/>
</dbReference>
<keyword evidence="2" id="KW-1185">Reference proteome</keyword>
<evidence type="ECO:0000313" key="2">
    <source>
        <dbReference type="Proteomes" id="UP000523447"/>
    </source>
</evidence>
<dbReference type="SUPFAM" id="SSF51735">
    <property type="entry name" value="NAD(P)-binding Rossmann-fold domains"/>
    <property type="match status" value="1"/>
</dbReference>
<dbReference type="AlphaFoldDB" id="A0A7X6RJV6"/>
<dbReference type="RefSeq" id="WP_168441314.1">
    <property type="nucleotide sequence ID" value="NZ_CAWPHS010000025.1"/>
</dbReference>
<comment type="caution">
    <text evidence="1">The sequence shown here is derived from an EMBL/GenBank/DDBJ whole genome shotgun (WGS) entry which is preliminary data.</text>
</comment>
<protein>
    <submittedName>
        <fullName evidence="1">Saccharopine dehydrogenase</fullName>
    </submittedName>
</protein>
<name>A0A7X6RJV6_9NOCA</name>
<dbReference type="EMBL" id="JAAXPE010000031">
    <property type="protein sequence ID" value="NKY88610.1"/>
    <property type="molecule type" value="Genomic_DNA"/>
</dbReference>
<reference evidence="1 2" key="1">
    <citation type="submission" date="2020-04" db="EMBL/GenBank/DDBJ databases">
        <title>MicrobeNet Type strains.</title>
        <authorList>
            <person name="Nicholson A.C."/>
        </authorList>
    </citation>
    <scope>NUCLEOTIDE SEQUENCE [LARGE SCALE GENOMIC DNA]</scope>
    <source>
        <strain evidence="1 2">DSM 44445</strain>
    </source>
</reference>
<proteinExistence type="predicted"/>
<dbReference type="Proteomes" id="UP000523447">
    <property type="component" value="Unassembled WGS sequence"/>
</dbReference>